<evidence type="ECO:0000313" key="1">
    <source>
        <dbReference type="EMBL" id="JAE10955.1"/>
    </source>
</evidence>
<accession>A0A0A9FD29</accession>
<dbReference type="EMBL" id="GBRH01186941">
    <property type="protein sequence ID" value="JAE10955.1"/>
    <property type="molecule type" value="Transcribed_RNA"/>
</dbReference>
<proteinExistence type="predicted"/>
<reference evidence="1" key="2">
    <citation type="journal article" date="2015" name="Data Brief">
        <title>Shoot transcriptome of the giant reed, Arundo donax.</title>
        <authorList>
            <person name="Barrero R.A."/>
            <person name="Guerrero F.D."/>
            <person name="Moolhuijzen P."/>
            <person name="Goolsby J.A."/>
            <person name="Tidwell J."/>
            <person name="Bellgard S.E."/>
            <person name="Bellgard M.I."/>
        </authorList>
    </citation>
    <scope>NUCLEOTIDE SEQUENCE</scope>
    <source>
        <tissue evidence="1">Shoot tissue taken approximately 20 cm above the soil surface</tissue>
    </source>
</reference>
<dbReference type="AlphaFoldDB" id="A0A0A9FD29"/>
<sequence length="66" mass="8164">MQDLQQWFKEKSWSSIQSITTNHLDCLLYWKQIRKRLRLWSMVPLRRKVLHWLLLVAEIPYLTQVP</sequence>
<organism evidence="1">
    <name type="scientific">Arundo donax</name>
    <name type="common">Giant reed</name>
    <name type="synonym">Donax arundinaceus</name>
    <dbReference type="NCBI Taxonomy" id="35708"/>
    <lineage>
        <taxon>Eukaryota</taxon>
        <taxon>Viridiplantae</taxon>
        <taxon>Streptophyta</taxon>
        <taxon>Embryophyta</taxon>
        <taxon>Tracheophyta</taxon>
        <taxon>Spermatophyta</taxon>
        <taxon>Magnoliopsida</taxon>
        <taxon>Liliopsida</taxon>
        <taxon>Poales</taxon>
        <taxon>Poaceae</taxon>
        <taxon>PACMAD clade</taxon>
        <taxon>Arundinoideae</taxon>
        <taxon>Arundineae</taxon>
        <taxon>Arundo</taxon>
    </lineage>
</organism>
<reference evidence="1" key="1">
    <citation type="submission" date="2014-09" db="EMBL/GenBank/DDBJ databases">
        <authorList>
            <person name="Magalhaes I.L.F."/>
            <person name="Oliveira U."/>
            <person name="Santos F.R."/>
            <person name="Vidigal T.H.D.A."/>
            <person name="Brescovit A.D."/>
            <person name="Santos A.J."/>
        </authorList>
    </citation>
    <scope>NUCLEOTIDE SEQUENCE</scope>
    <source>
        <tissue evidence="1">Shoot tissue taken approximately 20 cm above the soil surface</tissue>
    </source>
</reference>
<name>A0A0A9FD29_ARUDO</name>
<protein>
    <submittedName>
        <fullName evidence="1">Uncharacterized protein</fullName>
    </submittedName>
</protein>